<evidence type="ECO:0000313" key="1">
    <source>
        <dbReference type="EMBL" id="SIS47360.1"/>
    </source>
</evidence>
<dbReference type="Pfam" id="PF09907">
    <property type="entry name" value="HigB_toxin"/>
    <property type="match status" value="1"/>
</dbReference>
<dbReference type="RefSeq" id="WP_076453926.1">
    <property type="nucleotide sequence ID" value="NZ_FTOB01000002.1"/>
</dbReference>
<keyword evidence="2" id="KW-1185">Reference proteome</keyword>
<protein>
    <submittedName>
        <fullName evidence="1">mRNA interferase HigB</fullName>
    </submittedName>
</protein>
<dbReference type="Proteomes" id="UP000185728">
    <property type="component" value="Unassembled WGS sequence"/>
</dbReference>
<sequence>MRLTNKKILEKLKRKNKGNTPLIKAIDKLIKDVDENDWKDQTELNETRQDADNVHSDGFYFFNINVHRTMILIEFDDNEATVVWAGTHQQYEMTFKNNRNTIKKWLKSNDWI</sequence>
<name>A0ABY1KLG9_9FLAO</name>
<proteinExistence type="predicted"/>
<organism evidence="1 2">
    <name type="scientific">Zobellia uliginosa</name>
    <dbReference type="NCBI Taxonomy" id="143224"/>
    <lineage>
        <taxon>Bacteria</taxon>
        <taxon>Pseudomonadati</taxon>
        <taxon>Bacteroidota</taxon>
        <taxon>Flavobacteriia</taxon>
        <taxon>Flavobacteriales</taxon>
        <taxon>Flavobacteriaceae</taxon>
        <taxon>Zobellia</taxon>
    </lineage>
</organism>
<accession>A0ABY1KLG9</accession>
<reference evidence="1 2" key="1">
    <citation type="submission" date="2017-01" db="EMBL/GenBank/DDBJ databases">
        <authorList>
            <person name="Varghese N."/>
            <person name="Submissions S."/>
        </authorList>
    </citation>
    <scope>NUCLEOTIDE SEQUENCE [LARGE SCALE GENOMIC DNA]</scope>
    <source>
        <strain evidence="1 2">DSM 2061</strain>
    </source>
</reference>
<dbReference type="EMBL" id="FTOB01000002">
    <property type="protein sequence ID" value="SIS47360.1"/>
    <property type="molecule type" value="Genomic_DNA"/>
</dbReference>
<gene>
    <name evidence="1" type="ORF">SAMN05421766_102125</name>
</gene>
<comment type="caution">
    <text evidence="1">The sequence shown here is derived from an EMBL/GenBank/DDBJ whole genome shotgun (WGS) entry which is preliminary data.</text>
</comment>
<evidence type="ECO:0000313" key="2">
    <source>
        <dbReference type="Proteomes" id="UP000185728"/>
    </source>
</evidence>
<dbReference type="InterPro" id="IPR018669">
    <property type="entry name" value="Toxin_HigB"/>
</dbReference>